<organism evidence="8 9">
    <name type="scientific">Stegodyphus mimosarum</name>
    <name type="common">African social velvet spider</name>
    <dbReference type="NCBI Taxonomy" id="407821"/>
    <lineage>
        <taxon>Eukaryota</taxon>
        <taxon>Metazoa</taxon>
        <taxon>Ecdysozoa</taxon>
        <taxon>Arthropoda</taxon>
        <taxon>Chelicerata</taxon>
        <taxon>Arachnida</taxon>
        <taxon>Araneae</taxon>
        <taxon>Araneomorphae</taxon>
        <taxon>Entelegynae</taxon>
        <taxon>Eresoidea</taxon>
        <taxon>Eresidae</taxon>
        <taxon>Stegodyphus</taxon>
    </lineage>
</organism>
<keyword evidence="9" id="KW-1185">Reference proteome</keyword>
<accession>A0A087TCN7</accession>
<evidence type="ECO:0000256" key="3">
    <source>
        <dbReference type="ARBA" id="ARBA00022490"/>
    </source>
</evidence>
<dbReference type="GO" id="GO:0030154">
    <property type="term" value="P:cell differentiation"/>
    <property type="evidence" value="ECO:0007669"/>
    <property type="project" value="UniProtKB-KW"/>
</dbReference>
<evidence type="ECO:0000256" key="5">
    <source>
        <dbReference type="ARBA" id="ARBA00022782"/>
    </source>
</evidence>
<dbReference type="Pfam" id="PF00640">
    <property type="entry name" value="PID"/>
    <property type="match status" value="1"/>
</dbReference>
<feature type="compositionally biased region" description="Polar residues" evidence="6">
    <location>
        <begin position="220"/>
        <end position="238"/>
    </location>
</feature>
<dbReference type="InterPro" id="IPR048561">
    <property type="entry name" value="Dab_PTB"/>
</dbReference>
<dbReference type="PROSITE" id="PS01179">
    <property type="entry name" value="PID"/>
    <property type="match status" value="1"/>
</dbReference>
<dbReference type="Gene3D" id="2.30.29.30">
    <property type="entry name" value="Pleckstrin-homology domain (PH domain)/Phosphotyrosine-binding domain (PTB)"/>
    <property type="match status" value="1"/>
</dbReference>
<feature type="non-terminal residue" evidence="8">
    <location>
        <position position="398"/>
    </location>
</feature>
<feature type="region of interest" description="Disordered" evidence="6">
    <location>
        <begin position="1"/>
        <end position="48"/>
    </location>
</feature>
<protein>
    <submittedName>
        <fullName evidence="8">Protein disabled</fullName>
    </submittedName>
</protein>
<comment type="subcellular location">
    <subcellularLocation>
        <location evidence="1">Cytoplasm</location>
    </subcellularLocation>
</comment>
<keyword evidence="5" id="KW-0221">Differentiation</keyword>
<dbReference type="SUPFAM" id="SSF50729">
    <property type="entry name" value="PH domain-like"/>
    <property type="match status" value="1"/>
</dbReference>
<dbReference type="SMART" id="SM00462">
    <property type="entry name" value="PTB"/>
    <property type="match status" value="1"/>
</dbReference>
<feature type="compositionally biased region" description="Basic and acidic residues" evidence="6">
    <location>
        <begin position="35"/>
        <end position="48"/>
    </location>
</feature>
<dbReference type="PANTHER" id="PTHR47695:SF3">
    <property type="entry name" value="PID DOMAIN-CONTAINING PROTEIN"/>
    <property type="match status" value="1"/>
</dbReference>
<dbReference type="InterPro" id="IPR011993">
    <property type="entry name" value="PH-like_dom_sf"/>
</dbReference>
<dbReference type="OrthoDB" id="10069833at2759"/>
<sequence>MKTNKEVLKNEDDRKERSSSSYSELPEDSSPAKVIKKESRKSNKENREIRILKRSKTVKEKNDPDRFSGEGINFKAKVIGIEHVLDARGNRMCQDALQRLKTAVKTSGEHKQRIILNVSFNGIIIKDDKSGEILHHHPVHKISCISQDTSDSRAFGYVFGCPQTGHQFFAIKTEKAASQVVYTLRDLFLAALELKKKEIEKAKETQNDEVQDDQQDTKKSISNGSAEAPVSNTVPIENGIDRSQNHISHELLYSNTVSLPEESIDGTPQTKTPETESAVDTLLDLQFEMDTLQKGISQMDHSIASAASQSFGFSFSEDDISESSSSSVPTTFQLKLDKLSSLYHETLSMSSRSSSTSDYNAFASEIKSEDTETVKDVSVSSIGVIPNHKVSPLSKISP</sequence>
<dbReference type="EMBL" id="KK114613">
    <property type="protein sequence ID" value="KFM62876.1"/>
    <property type="molecule type" value="Genomic_DNA"/>
</dbReference>
<feature type="compositionally biased region" description="Basic and acidic residues" evidence="6">
    <location>
        <begin position="1"/>
        <end position="18"/>
    </location>
</feature>
<name>A0A087TCN7_STEMI</name>
<evidence type="ECO:0000256" key="4">
    <source>
        <dbReference type="ARBA" id="ARBA00022553"/>
    </source>
</evidence>
<gene>
    <name evidence="8" type="ORF">X975_16875</name>
</gene>
<feature type="domain" description="PID" evidence="7">
    <location>
        <begin position="69"/>
        <end position="202"/>
    </location>
</feature>
<dbReference type="InterPro" id="IPR006020">
    <property type="entry name" value="PTB/PI_dom"/>
</dbReference>
<keyword evidence="2" id="KW-0217">Developmental protein</keyword>
<evidence type="ECO:0000313" key="9">
    <source>
        <dbReference type="Proteomes" id="UP000054359"/>
    </source>
</evidence>
<dbReference type="CDD" id="cd01215">
    <property type="entry name" value="PTB_Dab"/>
    <property type="match status" value="1"/>
</dbReference>
<dbReference type="PANTHER" id="PTHR47695">
    <property type="entry name" value="PID DOMAIN-CONTAINING PROTEIN"/>
    <property type="match status" value="1"/>
</dbReference>
<evidence type="ECO:0000259" key="7">
    <source>
        <dbReference type="PROSITE" id="PS01179"/>
    </source>
</evidence>
<evidence type="ECO:0000256" key="6">
    <source>
        <dbReference type="SAM" id="MobiDB-lite"/>
    </source>
</evidence>
<evidence type="ECO:0000313" key="8">
    <source>
        <dbReference type="EMBL" id="KFM62876.1"/>
    </source>
</evidence>
<proteinExistence type="predicted"/>
<dbReference type="Proteomes" id="UP000054359">
    <property type="component" value="Unassembled WGS sequence"/>
</dbReference>
<keyword evidence="4" id="KW-0597">Phosphoprotein</keyword>
<keyword evidence="3" id="KW-0963">Cytoplasm</keyword>
<dbReference type="AlphaFoldDB" id="A0A087TCN7"/>
<evidence type="ECO:0000256" key="1">
    <source>
        <dbReference type="ARBA" id="ARBA00004496"/>
    </source>
</evidence>
<dbReference type="GO" id="GO:0005737">
    <property type="term" value="C:cytoplasm"/>
    <property type="evidence" value="ECO:0007669"/>
    <property type="project" value="UniProtKB-SubCell"/>
</dbReference>
<reference evidence="8 9" key="1">
    <citation type="submission" date="2013-11" db="EMBL/GenBank/DDBJ databases">
        <title>Genome sequencing of Stegodyphus mimosarum.</title>
        <authorList>
            <person name="Bechsgaard J."/>
        </authorList>
    </citation>
    <scope>NUCLEOTIDE SEQUENCE [LARGE SCALE GENOMIC DNA]</scope>
</reference>
<evidence type="ECO:0000256" key="2">
    <source>
        <dbReference type="ARBA" id="ARBA00022473"/>
    </source>
</evidence>
<dbReference type="STRING" id="407821.A0A087TCN7"/>
<feature type="region of interest" description="Disordered" evidence="6">
    <location>
        <begin position="203"/>
        <end position="238"/>
    </location>
</feature>